<proteinExistence type="predicted"/>
<dbReference type="Proteomes" id="UP000199301">
    <property type="component" value="Unassembled WGS sequence"/>
</dbReference>
<gene>
    <name evidence="2" type="ORF">SAMN04489718_3457</name>
</gene>
<dbReference type="EMBL" id="FNKO01000002">
    <property type="protein sequence ID" value="SDR08880.1"/>
    <property type="molecule type" value="Genomic_DNA"/>
</dbReference>
<dbReference type="SUPFAM" id="SSF46955">
    <property type="entry name" value="Putative DNA-binding domain"/>
    <property type="match status" value="1"/>
</dbReference>
<dbReference type="Gene3D" id="1.10.1660.10">
    <property type="match status" value="1"/>
</dbReference>
<organism evidence="2 3">
    <name type="scientific">Actinopolyspora saharensis</name>
    <dbReference type="NCBI Taxonomy" id="995062"/>
    <lineage>
        <taxon>Bacteria</taxon>
        <taxon>Bacillati</taxon>
        <taxon>Actinomycetota</taxon>
        <taxon>Actinomycetes</taxon>
        <taxon>Actinopolysporales</taxon>
        <taxon>Actinopolysporaceae</taxon>
        <taxon>Actinopolyspora</taxon>
    </lineage>
</organism>
<accession>A0A1H1G6S6</accession>
<feature type="domain" description="Helix-turn-helix" evidence="1">
    <location>
        <begin position="8"/>
        <end position="54"/>
    </location>
</feature>
<dbReference type="RefSeq" id="WP_092525590.1">
    <property type="nucleotide sequence ID" value="NZ_FNKO01000002.1"/>
</dbReference>
<keyword evidence="3" id="KW-1185">Reference proteome</keyword>
<dbReference type="Pfam" id="PF12728">
    <property type="entry name" value="HTH_17"/>
    <property type="match status" value="1"/>
</dbReference>
<dbReference type="AlphaFoldDB" id="A0A1H1G6S6"/>
<name>A0A1H1G6S6_9ACTN</name>
<dbReference type="STRING" id="995062.SAMN04489718_3457"/>
<evidence type="ECO:0000313" key="3">
    <source>
        <dbReference type="Proteomes" id="UP000199301"/>
    </source>
</evidence>
<dbReference type="OrthoDB" id="5524782at2"/>
<dbReference type="InterPro" id="IPR041657">
    <property type="entry name" value="HTH_17"/>
</dbReference>
<reference evidence="3" key="1">
    <citation type="submission" date="2016-10" db="EMBL/GenBank/DDBJ databases">
        <authorList>
            <person name="Varghese N."/>
            <person name="Submissions S."/>
        </authorList>
    </citation>
    <scope>NUCLEOTIDE SEQUENCE [LARGE SCALE GENOMIC DNA]</scope>
    <source>
        <strain evidence="3">DSM 45459</strain>
    </source>
</reference>
<protein>
    <submittedName>
        <fullName evidence="2">DNA binding domain-containing protein, excisionase family</fullName>
    </submittedName>
</protein>
<dbReference type="InterPro" id="IPR009061">
    <property type="entry name" value="DNA-bd_dom_put_sf"/>
</dbReference>
<evidence type="ECO:0000313" key="2">
    <source>
        <dbReference type="EMBL" id="SDR08880.1"/>
    </source>
</evidence>
<evidence type="ECO:0000259" key="1">
    <source>
        <dbReference type="Pfam" id="PF12728"/>
    </source>
</evidence>
<sequence length="59" mass="6810">MRNLWGPSDVADYLGIPVQTLYQWRSRGAGPPGRRVGKHLRFKPDDVETWFDQQPAEVN</sequence>